<accession>A0A0K9NWG3</accession>
<gene>
    <name evidence="1" type="ORF">ZOSMA_55G00500</name>
</gene>
<sequence>MPVSGVFPAIEEQSITQLPSQQQQNHQVLLPVATKWKQQPEDGVDVVREQFIQDHHHQFIRRPGLGLLQTINPSLFSISTAAGNTTAGVSPVGRTSSANSILQPWTGFLQPFMPVGSQLFQPYMGNYIDLGESIAPTPNTTTTTSSLQSPAISSPSSSPFTLFYPSATPSMLPFPNEHLLKALCLPKPPSSQ</sequence>
<dbReference type="EMBL" id="LFYR01001545">
    <property type="protein sequence ID" value="KMZ60998.1"/>
    <property type="molecule type" value="Genomic_DNA"/>
</dbReference>
<proteinExistence type="predicted"/>
<keyword evidence="2" id="KW-1185">Reference proteome</keyword>
<protein>
    <submittedName>
        <fullName evidence="1">Uncharacterized protein</fullName>
    </submittedName>
</protein>
<evidence type="ECO:0000313" key="2">
    <source>
        <dbReference type="Proteomes" id="UP000036987"/>
    </source>
</evidence>
<reference evidence="2" key="1">
    <citation type="journal article" date="2016" name="Nature">
        <title>The genome of the seagrass Zostera marina reveals angiosperm adaptation to the sea.</title>
        <authorList>
            <person name="Olsen J.L."/>
            <person name="Rouze P."/>
            <person name="Verhelst B."/>
            <person name="Lin Y.-C."/>
            <person name="Bayer T."/>
            <person name="Collen J."/>
            <person name="Dattolo E."/>
            <person name="De Paoli E."/>
            <person name="Dittami S."/>
            <person name="Maumus F."/>
            <person name="Michel G."/>
            <person name="Kersting A."/>
            <person name="Lauritano C."/>
            <person name="Lohaus R."/>
            <person name="Toepel M."/>
            <person name="Tonon T."/>
            <person name="Vanneste K."/>
            <person name="Amirebrahimi M."/>
            <person name="Brakel J."/>
            <person name="Bostroem C."/>
            <person name="Chovatia M."/>
            <person name="Grimwood J."/>
            <person name="Jenkins J.W."/>
            <person name="Jueterbock A."/>
            <person name="Mraz A."/>
            <person name="Stam W.T."/>
            <person name="Tice H."/>
            <person name="Bornberg-Bauer E."/>
            <person name="Green P.J."/>
            <person name="Pearson G.A."/>
            <person name="Procaccini G."/>
            <person name="Duarte C.M."/>
            <person name="Schmutz J."/>
            <person name="Reusch T.B.H."/>
            <person name="Van de Peer Y."/>
        </authorList>
    </citation>
    <scope>NUCLEOTIDE SEQUENCE [LARGE SCALE GENOMIC DNA]</scope>
    <source>
        <strain evidence="2">cv. Finnish</strain>
    </source>
</reference>
<name>A0A0K9NWG3_ZOSMR</name>
<dbReference type="AlphaFoldDB" id="A0A0K9NWG3"/>
<comment type="caution">
    <text evidence="1">The sequence shown here is derived from an EMBL/GenBank/DDBJ whole genome shotgun (WGS) entry which is preliminary data.</text>
</comment>
<organism evidence="1 2">
    <name type="scientific">Zostera marina</name>
    <name type="common">Eelgrass</name>
    <dbReference type="NCBI Taxonomy" id="29655"/>
    <lineage>
        <taxon>Eukaryota</taxon>
        <taxon>Viridiplantae</taxon>
        <taxon>Streptophyta</taxon>
        <taxon>Embryophyta</taxon>
        <taxon>Tracheophyta</taxon>
        <taxon>Spermatophyta</taxon>
        <taxon>Magnoliopsida</taxon>
        <taxon>Liliopsida</taxon>
        <taxon>Zosteraceae</taxon>
        <taxon>Zostera</taxon>
    </lineage>
</organism>
<evidence type="ECO:0000313" key="1">
    <source>
        <dbReference type="EMBL" id="KMZ60998.1"/>
    </source>
</evidence>
<dbReference type="Proteomes" id="UP000036987">
    <property type="component" value="Unassembled WGS sequence"/>
</dbReference>